<dbReference type="EMBL" id="CM022224">
    <property type="protein sequence ID" value="KAF7065801.1"/>
    <property type="molecule type" value="Genomic_DNA"/>
</dbReference>
<organism evidence="2">
    <name type="scientific">Triticum aestivum</name>
    <name type="common">Wheat</name>
    <dbReference type="NCBI Taxonomy" id="4565"/>
    <lineage>
        <taxon>Eukaryota</taxon>
        <taxon>Viridiplantae</taxon>
        <taxon>Streptophyta</taxon>
        <taxon>Embryophyta</taxon>
        <taxon>Tracheophyta</taxon>
        <taxon>Spermatophyta</taxon>
        <taxon>Magnoliopsida</taxon>
        <taxon>Liliopsida</taxon>
        <taxon>Poales</taxon>
        <taxon>Poaceae</taxon>
        <taxon>BOP clade</taxon>
        <taxon>Pooideae</taxon>
        <taxon>Triticodae</taxon>
        <taxon>Triticeae</taxon>
        <taxon>Triticinae</taxon>
        <taxon>Triticum</taxon>
    </lineage>
</organism>
<comment type="caution">
    <text evidence="2">The sequence shown here is derived from an EMBL/GenBank/DDBJ whole genome shotgun (WGS) entry which is preliminary data.</text>
</comment>
<feature type="non-terminal residue" evidence="2">
    <location>
        <position position="23"/>
    </location>
</feature>
<feature type="non-terminal residue" evidence="2">
    <location>
        <position position="1"/>
    </location>
</feature>
<feature type="region of interest" description="Disordered" evidence="1">
    <location>
        <begin position="1"/>
        <end position="23"/>
    </location>
</feature>
<evidence type="ECO:0000256" key="1">
    <source>
        <dbReference type="SAM" id="MobiDB-lite"/>
    </source>
</evidence>
<feature type="compositionally biased region" description="Basic and acidic residues" evidence="1">
    <location>
        <begin position="1"/>
        <end position="16"/>
    </location>
</feature>
<proteinExistence type="predicted"/>
<reference evidence="2" key="2">
    <citation type="submission" date="2020-03" db="EMBL/GenBank/DDBJ databases">
        <title>The second near-complete assembly of the hexaploid bread wheat (Triticum aestivum) genome.</title>
        <authorList>
            <person name="Zimin A.V."/>
            <person name="Puiu D."/>
            <person name="Shumante A."/>
            <person name="Alonge M."/>
            <person name="Salzberg S.L."/>
        </authorList>
    </citation>
    <scope>NUCLEOTIDE SEQUENCE</scope>
    <source>
        <tissue evidence="2">Leaf</tissue>
    </source>
</reference>
<sequence length="23" mass="2568">IYREATETASVEEKGFVDPVQKA</sequence>
<dbReference type="Proteomes" id="UP000815260">
    <property type="component" value="Chromosome 5B"/>
</dbReference>
<protein>
    <submittedName>
        <fullName evidence="2">Uncharacterized protein</fullName>
    </submittedName>
</protein>
<name>A0A9R1KTK0_WHEAT</name>
<gene>
    <name evidence="2" type="ORF">CFC21_071873</name>
</gene>
<reference evidence="2" key="1">
    <citation type="journal article" date="2017" name="Gigascience">
        <title>The first near-complete assembly of the hexaploid bread wheat genome, Triticum aestivum.</title>
        <authorList>
            <person name="Zimin A.V."/>
            <person name="Puiu D."/>
            <person name="Hall R."/>
            <person name="Kingan S."/>
            <person name="Clavijo B.J."/>
            <person name="Salzberg S.L."/>
        </authorList>
    </citation>
    <scope>NUCLEOTIDE SEQUENCE</scope>
    <source>
        <tissue evidence="2">Leaf</tissue>
    </source>
</reference>
<dbReference type="AlphaFoldDB" id="A0A9R1KTK0"/>
<evidence type="ECO:0000313" key="2">
    <source>
        <dbReference type="EMBL" id="KAF7065801.1"/>
    </source>
</evidence>
<accession>A0A9R1KTK0</accession>